<keyword evidence="2" id="KW-1185">Reference proteome</keyword>
<proteinExistence type="predicted"/>
<dbReference type="Proteomes" id="UP000821845">
    <property type="component" value="Chromosome 10"/>
</dbReference>
<evidence type="ECO:0000313" key="1">
    <source>
        <dbReference type="EMBL" id="KAH6943304.1"/>
    </source>
</evidence>
<comment type="caution">
    <text evidence="1">The sequence shown here is derived from an EMBL/GenBank/DDBJ whole genome shotgun (WGS) entry which is preliminary data.</text>
</comment>
<protein>
    <submittedName>
        <fullName evidence="1">Uncharacterized protein</fullName>
    </submittedName>
</protein>
<dbReference type="EMBL" id="CM023490">
    <property type="protein sequence ID" value="KAH6943304.1"/>
    <property type="molecule type" value="Genomic_DNA"/>
</dbReference>
<organism evidence="1 2">
    <name type="scientific">Hyalomma asiaticum</name>
    <name type="common">Tick</name>
    <dbReference type="NCBI Taxonomy" id="266040"/>
    <lineage>
        <taxon>Eukaryota</taxon>
        <taxon>Metazoa</taxon>
        <taxon>Ecdysozoa</taxon>
        <taxon>Arthropoda</taxon>
        <taxon>Chelicerata</taxon>
        <taxon>Arachnida</taxon>
        <taxon>Acari</taxon>
        <taxon>Parasitiformes</taxon>
        <taxon>Ixodida</taxon>
        <taxon>Ixodoidea</taxon>
        <taxon>Ixodidae</taxon>
        <taxon>Hyalomminae</taxon>
        <taxon>Hyalomma</taxon>
    </lineage>
</organism>
<evidence type="ECO:0000313" key="2">
    <source>
        <dbReference type="Proteomes" id="UP000821845"/>
    </source>
</evidence>
<gene>
    <name evidence="1" type="ORF">HPB50_019168</name>
</gene>
<accession>A0ACB7TAW8</accession>
<name>A0ACB7TAW8_HYAAI</name>
<reference evidence="1" key="1">
    <citation type="submission" date="2020-05" db="EMBL/GenBank/DDBJ databases">
        <title>Large-scale comparative analyses of tick genomes elucidate their genetic diversity and vector capacities.</title>
        <authorList>
            <person name="Jia N."/>
            <person name="Wang J."/>
            <person name="Shi W."/>
            <person name="Du L."/>
            <person name="Sun Y."/>
            <person name="Zhan W."/>
            <person name="Jiang J."/>
            <person name="Wang Q."/>
            <person name="Zhang B."/>
            <person name="Ji P."/>
            <person name="Sakyi L.B."/>
            <person name="Cui X."/>
            <person name="Yuan T."/>
            <person name="Jiang B."/>
            <person name="Yang W."/>
            <person name="Lam T.T.-Y."/>
            <person name="Chang Q."/>
            <person name="Ding S."/>
            <person name="Wang X."/>
            <person name="Zhu J."/>
            <person name="Ruan X."/>
            <person name="Zhao L."/>
            <person name="Wei J."/>
            <person name="Que T."/>
            <person name="Du C."/>
            <person name="Cheng J."/>
            <person name="Dai P."/>
            <person name="Han X."/>
            <person name="Huang E."/>
            <person name="Gao Y."/>
            <person name="Liu J."/>
            <person name="Shao H."/>
            <person name="Ye R."/>
            <person name="Li L."/>
            <person name="Wei W."/>
            <person name="Wang X."/>
            <person name="Wang C."/>
            <person name="Yang T."/>
            <person name="Huo Q."/>
            <person name="Li W."/>
            <person name="Guo W."/>
            <person name="Chen H."/>
            <person name="Zhou L."/>
            <person name="Ni X."/>
            <person name="Tian J."/>
            <person name="Zhou Y."/>
            <person name="Sheng Y."/>
            <person name="Liu T."/>
            <person name="Pan Y."/>
            <person name="Xia L."/>
            <person name="Li J."/>
            <person name="Zhao F."/>
            <person name="Cao W."/>
        </authorList>
    </citation>
    <scope>NUCLEOTIDE SEQUENCE</scope>
    <source>
        <strain evidence="1">Hyas-2018</strain>
    </source>
</reference>
<sequence>MAAISRQNFLAEVDSRQTDPLSQVAPLKAISDDRVPETTYPVRTRGGWQKLSEHGSANTDWDLMDGRSTVNSMRPVNASMVTCFENHSCFTTIEMYHNFPWSHEMRQGLSRQKALKSFTVHLVLRGGEDRDDPYDKFDILSYLPSPAVELVFEWARSAFQVSAAPICGQIAEEILMYVTTLRAENLRLNKATVQGGRASGRPTSVEYVAKRIAGSSEKYEEAKRK</sequence>